<proteinExistence type="predicted"/>
<keyword evidence="2" id="KW-1185">Reference proteome</keyword>
<dbReference type="STRING" id="1318743.PU02_0729"/>
<gene>
    <name evidence="1" type="ORF">PU02_0729</name>
</gene>
<evidence type="ECO:0000313" key="2">
    <source>
        <dbReference type="Proteomes" id="UP000057213"/>
    </source>
</evidence>
<dbReference type="Proteomes" id="UP000057213">
    <property type="component" value="Chromosome"/>
</dbReference>
<accession>A0A0M4LIL7</accession>
<organism evidence="1 2">
    <name type="scientific">Bartonella ancashensis</name>
    <dbReference type="NCBI Taxonomy" id="1318743"/>
    <lineage>
        <taxon>Bacteria</taxon>
        <taxon>Pseudomonadati</taxon>
        <taxon>Pseudomonadota</taxon>
        <taxon>Alphaproteobacteria</taxon>
        <taxon>Hyphomicrobiales</taxon>
        <taxon>Bartonellaceae</taxon>
        <taxon>Bartonella</taxon>
    </lineage>
</organism>
<dbReference type="RefSeq" id="WP_158404019.1">
    <property type="nucleotide sequence ID" value="NZ_CP010401.1"/>
</dbReference>
<sequence length="54" mass="6427">MRSFSDSEVKSYLDDISRAILAEHRAREKAQEQTLEYLNAIKILIQSFRHEKNF</sequence>
<evidence type="ECO:0000313" key="1">
    <source>
        <dbReference type="EMBL" id="ALE03543.1"/>
    </source>
</evidence>
<dbReference type="KEGG" id="banc:PU02_0729"/>
<reference evidence="1 2" key="1">
    <citation type="journal article" date="2015" name="Genome Announc.">
        <title>Complete Genome Sequence of Bartonella ancashensis Strain 20.00, Isolated from the Blood of a Patient with Verruga Peruana.</title>
        <authorList>
            <person name="Hang J."/>
            <person name="Mullins K.E."/>
            <person name="Clifford R.J."/>
            <person name="Onmus-Leone F."/>
            <person name="Yang Y."/>
            <person name="Jiang J."/>
            <person name="Leguia M."/>
            <person name="Kasper M.R."/>
            <person name="Maguina C."/>
            <person name="Lesho E.P."/>
            <person name="Jarman R.G."/>
            <person name="Richards A.L."/>
            <person name="Blazes D."/>
        </authorList>
    </citation>
    <scope>NUCLEOTIDE SEQUENCE [LARGE SCALE GENOMIC DNA]</scope>
    <source>
        <strain evidence="1 2">20.00</strain>
    </source>
</reference>
<protein>
    <submittedName>
        <fullName evidence="1">Uncharacterized protein</fullName>
    </submittedName>
</protein>
<dbReference type="AlphaFoldDB" id="A0A0M4LIL7"/>
<dbReference type="OrthoDB" id="7926051at2"/>
<dbReference type="PATRIC" id="fig|1318743.3.peg.743"/>
<dbReference type="EMBL" id="CP010401">
    <property type="protein sequence ID" value="ALE03543.1"/>
    <property type="molecule type" value="Genomic_DNA"/>
</dbReference>
<name>A0A0M4LIL7_9HYPH</name>